<dbReference type="InterPro" id="IPR015927">
    <property type="entry name" value="Peptidase_S24_S26A/B/C"/>
</dbReference>
<evidence type="ECO:0000256" key="7">
    <source>
        <dbReference type="ARBA" id="ARBA00023015"/>
    </source>
</evidence>
<dbReference type="InterPro" id="IPR036286">
    <property type="entry name" value="LexA/Signal_pep-like_sf"/>
</dbReference>
<accession>A0A2T1D760</accession>
<dbReference type="Pfam" id="PF01726">
    <property type="entry name" value="LexA_DNA_bind"/>
    <property type="match status" value="1"/>
</dbReference>
<evidence type="ECO:0000256" key="12">
    <source>
        <dbReference type="HAMAP-Rule" id="MF_00015"/>
    </source>
</evidence>
<dbReference type="AlphaFoldDB" id="A0A2T1D760"/>
<keyword evidence="7 12" id="KW-0805">Transcription regulation</keyword>
<evidence type="ECO:0000256" key="9">
    <source>
        <dbReference type="ARBA" id="ARBA00023163"/>
    </source>
</evidence>
<keyword evidence="2 12" id="KW-0678">Repressor</keyword>
<evidence type="ECO:0000256" key="11">
    <source>
        <dbReference type="ARBA" id="ARBA00023236"/>
    </source>
</evidence>
<dbReference type="CDD" id="cd06529">
    <property type="entry name" value="S24_LexA-like"/>
    <property type="match status" value="1"/>
</dbReference>
<dbReference type="Gene3D" id="2.10.109.10">
    <property type="entry name" value="Umud Fragment, subunit A"/>
    <property type="match status" value="1"/>
</dbReference>
<protein>
    <recommendedName>
        <fullName evidence="12">LexA repressor</fullName>
        <ecNumber evidence="12">3.4.21.88</ecNumber>
    </recommendedName>
</protein>
<reference evidence="16 17" key="1">
    <citation type="submission" date="2018-02" db="EMBL/GenBank/DDBJ databases">
        <authorList>
            <person name="Cohen D.B."/>
            <person name="Kent A.D."/>
        </authorList>
    </citation>
    <scope>NUCLEOTIDE SEQUENCE [LARGE SCALE GENOMIC DNA]</scope>
    <source>
        <strain evidence="16 17">ULC007</strain>
    </source>
</reference>
<evidence type="ECO:0000313" key="16">
    <source>
        <dbReference type="EMBL" id="PSB16330.1"/>
    </source>
</evidence>
<proteinExistence type="inferred from homology"/>
<evidence type="ECO:0000256" key="5">
    <source>
        <dbReference type="ARBA" id="ARBA00022801"/>
    </source>
</evidence>
<dbReference type="PRINTS" id="PR00726">
    <property type="entry name" value="LEXASERPTASE"/>
</dbReference>
<evidence type="ECO:0000256" key="10">
    <source>
        <dbReference type="ARBA" id="ARBA00023204"/>
    </source>
</evidence>
<sequence>MEPLTEAQRQLYDWLAEYIYQHQHSPSIRQMMTAMNLKSPAPVQSRLEHLRNKGYIAWSEGQARTIRLLHPEPKGVPILGAIAATSLVETFSDTEVEHLDLSSLLIKPQHFALKVRGHSMIDALIDDGDVVIMQPVPDPKTLKNNAIVAARVEGKTTLKYFQRKGSKVILQPGNPNRDLYPVTEVSAAQVDVQGVLVGVWRGYGTL</sequence>
<reference evidence="16 17" key="2">
    <citation type="submission" date="2018-03" db="EMBL/GenBank/DDBJ databases">
        <title>The ancient ancestry and fast evolution of plastids.</title>
        <authorList>
            <person name="Moore K.R."/>
            <person name="Magnabosco C."/>
            <person name="Momper L."/>
            <person name="Gold D.A."/>
            <person name="Bosak T."/>
            <person name="Fournier G.P."/>
        </authorList>
    </citation>
    <scope>NUCLEOTIDE SEQUENCE [LARGE SCALE GENOMIC DNA]</scope>
    <source>
        <strain evidence="16 17">ULC007</strain>
    </source>
</reference>
<evidence type="ECO:0000256" key="13">
    <source>
        <dbReference type="RuleBase" id="RU003991"/>
    </source>
</evidence>
<dbReference type="GO" id="GO:0004252">
    <property type="term" value="F:serine-type endopeptidase activity"/>
    <property type="evidence" value="ECO:0007669"/>
    <property type="project" value="UniProtKB-UniRule"/>
</dbReference>
<feature type="domain" description="LexA repressor DNA-binding" evidence="15">
    <location>
        <begin position="1"/>
        <end position="65"/>
    </location>
</feature>
<dbReference type="GO" id="GO:0045892">
    <property type="term" value="P:negative regulation of DNA-templated transcription"/>
    <property type="evidence" value="ECO:0007669"/>
    <property type="project" value="UniProtKB-UniRule"/>
</dbReference>
<keyword evidence="11 12" id="KW-0742">SOS response</keyword>
<dbReference type="EMBL" id="PVWG01000044">
    <property type="protein sequence ID" value="PSB16330.1"/>
    <property type="molecule type" value="Genomic_DNA"/>
</dbReference>
<comment type="caution">
    <text evidence="16">The sequence shown here is derived from an EMBL/GenBank/DDBJ whole genome shotgun (WGS) entry which is preliminary data.</text>
</comment>
<dbReference type="GO" id="GO:0006281">
    <property type="term" value="P:DNA repair"/>
    <property type="evidence" value="ECO:0007669"/>
    <property type="project" value="UniProtKB-UniRule"/>
</dbReference>
<evidence type="ECO:0000256" key="6">
    <source>
        <dbReference type="ARBA" id="ARBA00022813"/>
    </source>
</evidence>
<organism evidence="16 17">
    <name type="scientific">Phormidesmis priestleyi ULC007</name>
    <dbReference type="NCBI Taxonomy" id="1920490"/>
    <lineage>
        <taxon>Bacteria</taxon>
        <taxon>Bacillati</taxon>
        <taxon>Cyanobacteriota</taxon>
        <taxon>Cyanophyceae</taxon>
        <taxon>Leptolyngbyales</taxon>
        <taxon>Leptolyngbyaceae</taxon>
        <taxon>Phormidesmis</taxon>
    </lineage>
</organism>
<dbReference type="HAMAP" id="MF_00015">
    <property type="entry name" value="LexA"/>
    <property type="match status" value="1"/>
</dbReference>
<dbReference type="STRING" id="1920490.GCA_001895925_01204"/>
<evidence type="ECO:0000256" key="4">
    <source>
        <dbReference type="ARBA" id="ARBA00022763"/>
    </source>
</evidence>
<keyword evidence="4 12" id="KW-0227">DNA damage</keyword>
<comment type="catalytic activity">
    <reaction evidence="12">
        <text>Hydrolysis of Ala-|-Gly bond in repressor LexA.</text>
        <dbReference type="EC" id="3.4.21.88"/>
    </reaction>
</comment>
<feature type="active site" description="For autocatalytic cleavage activity" evidence="12">
    <location>
        <position position="119"/>
    </location>
</feature>
<evidence type="ECO:0000256" key="8">
    <source>
        <dbReference type="ARBA" id="ARBA00023125"/>
    </source>
</evidence>
<dbReference type="NCBIfam" id="TIGR00498">
    <property type="entry name" value="lexA"/>
    <property type="match status" value="1"/>
</dbReference>
<keyword evidence="9 12" id="KW-0804">Transcription</keyword>
<comment type="similarity">
    <text evidence="1 12 13">Belongs to the peptidase S24 family.</text>
</comment>
<keyword evidence="5 12" id="KW-0378">Hydrolase</keyword>
<gene>
    <name evidence="12 16" type="primary">lexA</name>
    <name evidence="16" type="ORF">C7B65_22010</name>
</gene>
<evidence type="ECO:0000256" key="2">
    <source>
        <dbReference type="ARBA" id="ARBA00022491"/>
    </source>
</evidence>
<dbReference type="InterPro" id="IPR006200">
    <property type="entry name" value="LexA"/>
</dbReference>
<feature type="active site" description="For autocatalytic cleavage activity" evidence="12">
    <location>
        <position position="159"/>
    </location>
</feature>
<comment type="subunit">
    <text evidence="12">Homodimer.</text>
</comment>
<evidence type="ECO:0000313" key="17">
    <source>
        <dbReference type="Proteomes" id="UP000238634"/>
    </source>
</evidence>
<dbReference type="Proteomes" id="UP000238634">
    <property type="component" value="Unassembled WGS sequence"/>
</dbReference>
<feature type="DNA-binding region" description="H-T-H motif" evidence="12">
    <location>
        <begin position="28"/>
        <end position="48"/>
    </location>
</feature>
<feature type="domain" description="Peptidase S24/S26A/S26B/S26C" evidence="14">
    <location>
        <begin position="77"/>
        <end position="197"/>
    </location>
</feature>
<dbReference type="PANTHER" id="PTHR33516:SF2">
    <property type="entry name" value="LEXA REPRESSOR-RELATED"/>
    <property type="match status" value="1"/>
</dbReference>
<dbReference type="GO" id="GO:0009432">
    <property type="term" value="P:SOS response"/>
    <property type="evidence" value="ECO:0007669"/>
    <property type="project" value="UniProtKB-UniRule"/>
</dbReference>
<dbReference type="InterPro" id="IPR050077">
    <property type="entry name" value="LexA_repressor"/>
</dbReference>
<evidence type="ECO:0000259" key="15">
    <source>
        <dbReference type="Pfam" id="PF01726"/>
    </source>
</evidence>
<evidence type="ECO:0000259" key="14">
    <source>
        <dbReference type="Pfam" id="PF00717"/>
    </source>
</evidence>
<evidence type="ECO:0000256" key="3">
    <source>
        <dbReference type="ARBA" id="ARBA00022705"/>
    </source>
</evidence>
<dbReference type="InterPro" id="IPR039418">
    <property type="entry name" value="LexA-like"/>
</dbReference>
<comment type="function">
    <text evidence="12">Represses a number of genes involved in the response to DNA damage (SOS response), including recA and lexA. In the presence of single-stranded DNA, RecA interacts with LexA causing an autocatalytic cleavage which disrupts the DNA-binding part of LexA, leading to derepression of the SOS regulon and eventually DNA repair.</text>
</comment>
<keyword evidence="17" id="KW-1185">Reference proteome</keyword>
<keyword evidence="3 12" id="KW-0235">DNA replication</keyword>
<dbReference type="InterPro" id="IPR036390">
    <property type="entry name" value="WH_DNA-bd_sf"/>
</dbReference>
<keyword evidence="6 12" id="KW-0068">Autocatalytic cleavage</keyword>
<dbReference type="InterPro" id="IPR006197">
    <property type="entry name" value="Peptidase_S24_LexA"/>
</dbReference>
<dbReference type="GO" id="GO:0006260">
    <property type="term" value="P:DNA replication"/>
    <property type="evidence" value="ECO:0007669"/>
    <property type="project" value="UniProtKB-UniRule"/>
</dbReference>
<keyword evidence="10 12" id="KW-0234">DNA repair</keyword>
<dbReference type="GO" id="GO:0003677">
    <property type="term" value="F:DNA binding"/>
    <property type="evidence" value="ECO:0007669"/>
    <property type="project" value="UniProtKB-UniRule"/>
</dbReference>
<dbReference type="InterPro" id="IPR006199">
    <property type="entry name" value="LexA_DNA-bd_dom"/>
</dbReference>
<dbReference type="SUPFAM" id="SSF46785">
    <property type="entry name" value="Winged helix' DNA-binding domain"/>
    <property type="match status" value="1"/>
</dbReference>
<comment type="caution">
    <text evidence="12">Lacks conserved residue(s) required for the propagation of feature annotation.</text>
</comment>
<dbReference type="PANTHER" id="PTHR33516">
    <property type="entry name" value="LEXA REPRESSOR"/>
    <property type="match status" value="1"/>
</dbReference>
<dbReference type="OrthoDB" id="9802364at2"/>
<evidence type="ECO:0000256" key="1">
    <source>
        <dbReference type="ARBA" id="ARBA00007484"/>
    </source>
</evidence>
<dbReference type="Pfam" id="PF00717">
    <property type="entry name" value="Peptidase_S24"/>
    <property type="match status" value="1"/>
</dbReference>
<dbReference type="GO" id="GO:0006508">
    <property type="term" value="P:proteolysis"/>
    <property type="evidence" value="ECO:0007669"/>
    <property type="project" value="InterPro"/>
</dbReference>
<dbReference type="SUPFAM" id="SSF51306">
    <property type="entry name" value="LexA/Signal peptidase"/>
    <property type="match status" value="1"/>
</dbReference>
<dbReference type="EC" id="3.4.21.88" evidence="12"/>
<dbReference type="InterPro" id="IPR036388">
    <property type="entry name" value="WH-like_DNA-bd_sf"/>
</dbReference>
<keyword evidence="8 12" id="KW-0238">DNA-binding</keyword>
<name>A0A2T1D760_9CYAN</name>
<dbReference type="Gene3D" id="1.10.10.10">
    <property type="entry name" value="Winged helix-like DNA-binding domain superfamily/Winged helix DNA-binding domain"/>
    <property type="match status" value="1"/>
</dbReference>